<accession>A0AAD4KYQ3</accession>
<dbReference type="InterPro" id="IPR036291">
    <property type="entry name" value="NAD(P)-bd_dom_sf"/>
</dbReference>
<dbReference type="GeneID" id="70250228"/>
<dbReference type="CDD" id="cd05233">
    <property type="entry name" value="SDR_c"/>
    <property type="match status" value="1"/>
</dbReference>
<dbReference type="Proteomes" id="UP001201262">
    <property type="component" value="Unassembled WGS sequence"/>
</dbReference>
<dbReference type="InterPro" id="IPR002347">
    <property type="entry name" value="SDR_fam"/>
</dbReference>
<dbReference type="PRINTS" id="PR00080">
    <property type="entry name" value="SDRFAMILY"/>
</dbReference>
<evidence type="ECO:0000256" key="2">
    <source>
        <dbReference type="ARBA" id="ARBA00022857"/>
    </source>
</evidence>
<dbReference type="PRINTS" id="PR00081">
    <property type="entry name" value="GDHRDH"/>
</dbReference>
<dbReference type="PANTHER" id="PTHR42760:SF124">
    <property type="entry name" value="SHORT-CHAIN DEHYDROGENASE_REDUCTASE"/>
    <property type="match status" value="1"/>
</dbReference>
<dbReference type="PANTHER" id="PTHR42760">
    <property type="entry name" value="SHORT-CHAIN DEHYDROGENASES/REDUCTASES FAMILY MEMBER"/>
    <property type="match status" value="1"/>
</dbReference>
<comment type="similarity">
    <text evidence="1 3">Belongs to the short-chain dehydrogenases/reductases (SDR) family.</text>
</comment>
<proteinExistence type="inferred from homology"/>
<evidence type="ECO:0000256" key="1">
    <source>
        <dbReference type="ARBA" id="ARBA00006484"/>
    </source>
</evidence>
<protein>
    <submittedName>
        <fullName evidence="4">2-(R)-hydroxypropyl-CoM dehydrogenase</fullName>
    </submittedName>
</protein>
<reference evidence="4" key="1">
    <citation type="submission" date="2021-12" db="EMBL/GenBank/DDBJ databases">
        <title>Convergent genome expansion in fungi linked to evolution of root-endophyte symbiosis.</title>
        <authorList>
            <consortium name="DOE Joint Genome Institute"/>
            <person name="Ke Y.-H."/>
            <person name="Bonito G."/>
            <person name="Liao H.-L."/>
            <person name="Looney B."/>
            <person name="Rojas-Flechas A."/>
            <person name="Nash J."/>
            <person name="Hameed K."/>
            <person name="Schadt C."/>
            <person name="Martin F."/>
            <person name="Crous P.W."/>
            <person name="Miettinen O."/>
            <person name="Magnuson J.K."/>
            <person name="Labbe J."/>
            <person name="Jacobson D."/>
            <person name="Doktycz M.J."/>
            <person name="Veneault-Fourrey C."/>
            <person name="Kuo A."/>
            <person name="Mondo S."/>
            <person name="Calhoun S."/>
            <person name="Riley R."/>
            <person name="Ohm R."/>
            <person name="LaButti K."/>
            <person name="Andreopoulos B."/>
            <person name="Pangilinan J."/>
            <person name="Nolan M."/>
            <person name="Tritt A."/>
            <person name="Clum A."/>
            <person name="Lipzen A."/>
            <person name="Daum C."/>
            <person name="Barry K."/>
            <person name="Grigoriev I.V."/>
            <person name="Vilgalys R."/>
        </authorList>
    </citation>
    <scope>NUCLEOTIDE SEQUENCE</scope>
    <source>
        <strain evidence="4">PMI_201</strain>
    </source>
</reference>
<evidence type="ECO:0000256" key="3">
    <source>
        <dbReference type="RuleBase" id="RU000363"/>
    </source>
</evidence>
<comment type="caution">
    <text evidence="4">The sequence shown here is derived from an EMBL/GenBank/DDBJ whole genome shotgun (WGS) entry which is preliminary data.</text>
</comment>
<evidence type="ECO:0000313" key="4">
    <source>
        <dbReference type="EMBL" id="KAH8701987.1"/>
    </source>
</evidence>
<organism evidence="4 5">
    <name type="scientific">Talaromyces proteolyticus</name>
    <dbReference type="NCBI Taxonomy" id="1131652"/>
    <lineage>
        <taxon>Eukaryota</taxon>
        <taxon>Fungi</taxon>
        <taxon>Dikarya</taxon>
        <taxon>Ascomycota</taxon>
        <taxon>Pezizomycotina</taxon>
        <taxon>Eurotiomycetes</taxon>
        <taxon>Eurotiomycetidae</taxon>
        <taxon>Eurotiales</taxon>
        <taxon>Trichocomaceae</taxon>
        <taxon>Talaromyces</taxon>
        <taxon>Talaromyces sect. Bacilispori</taxon>
    </lineage>
</organism>
<dbReference type="RefSeq" id="XP_046075363.1">
    <property type="nucleotide sequence ID" value="XM_046219941.1"/>
</dbReference>
<dbReference type="AlphaFoldDB" id="A0AAD4KYQ3"/>
<dbReference type="Gene3D" id="3.40.50.720">
    <property type="entry name" value="NAD(P)-binding Rossmann-like Domain"/>
    <property type="match status" value="1"/>
</dbReference>
<dbReference type="FunFam" id="3.40.50.720:FF:000084">
    <property type="entry name" value="Short-chain dehydrogenase reductase"/>
    <property type="match status" value="1"/>
</dbReference>
<keyword evidence="2" id="KW-0521">NADP</keyword>
<dbReference type="Pfam" id="PF13561">
    <property type="entry name" value="adh_short_C2"/>
    <property type="match status" value="1"/>
</dbReference>
<keyword evidence="5" id="KW-1185">Reference proteome</keyword>
<gene>
    <name evidence="4" type="ORF">BGW36DRAFT_424282</name>
</gene>
<dbReference type="EMBL" id="JAJTJA010000003">
    <property type="protein sequence ID" value="KAH8701987.1"/>
    <property type="molecule type" value="Genomic_DNA"/>
</dbReference>
<dbReference type="PROSITE" id="PS00061">
    <property type="entry name" value="ADH_SHORT"/>
    <property type="match status" value="1"/>
</dbReference>
<evidence type="ECO:0000313" key="5">
    <source>
        <dbReference type="Proteomes" id="UP001201262"/>
    </source>
</evidence>
<dbReference type="SUPFAM" id="SSF51735">
    <property type="entry name" value="NAD(P)-binding Rossmann-fold domains"/>
    <property type="match status" value="1"/>
</dbReference>
<dbReference type="InterPro" id="IPR020904">
    <property type="entry name" value="Sc_DH/Rdtase_CS"/>
</dbReference>
<dbReference type="GO" id="GO:0016616">
    <property type="term" value="F:oxidoreductase activity, acting on the CH-OH group of donors, NAD or NADP as acceptor"/>
    <property type="evidence" value="ECO:0007669"/>
    <property type="project" value="TreeGrafter"/>
</dbReference>
<sequence>MAAPRLEGLTAIVTGSSSGIGRGIALALAAAGARLVVCADLNEGHVTKSTLGASVKASHGAEMASRALVAAKDSDDSGDTPTHELIHARYGKERAIFLRCDISLEKSDAVNGIFSIEYAVQEAVSRTGRLDLLVNNAGAGIMDIPLHEMTAAQWNQCFAVDSTGTFIATKFAVTQFLKQDEDEHGFRGNVINVSSVAGSAGLPGCSAYCAAKSAMLGFTRSIAIEYAERRIRCNAIKPGYIMTPFLHKIIEATGDVTWLEKASPFNHLGQPQDIGNAAVWLASGRESGYVTGIDLSVDGGFLAR</sequence>
<name>A0AAD4KYQ3_9EURO</name>
<dbReference type="Pfam" id="PF00106">
    <property type="entry name" value="adh_short"/>
    <property type="match status" value="1"/>
</dbReference>